<keyword evidence="3" id="KW-0813">Transport</keyword>
<evidence type="ECO:0000256" key="5">
    <source>
        <dbReference type="SAM" id="SignalP"/>
    </source>
</evidence>
<dbReference type="SUPFAM" id="SSF53850">
    <property type="entry name" value="Periplasmic binding protein-like II"/>
    <property type="match status" value="1"/>
</dbReference>
<comment type="subcellular location">
    <subcellularLocation>
        <location evidence="1">Periplasm</location>
    </subcellularLocation>
</comment>
<dbReference type="AlphaFoldDB" id="A0A1N7MDV6"/>
<dbReference type="OrthoDB" id="9803988at2"/>
<dbReference type="Pfam" id="PF00496">
    <property type="entry name" value="SBP_bac_5"/>
    <property type="match status" value="1"/>
</dbReference>
<dbReference type="GO" id="GO:0043190">
    <property type="term" value="C:ATP-binding cassette (ABC) transporter complex"/>
    <property type="evidence" value="ECO:0007669"/>
    <property type="project" value="InterPro"/>
</dbReference>
<dbReference type="PIRSF" id="PIRSF002741">
    <property type="entry name" value="MppA"/>
    <property type="match status" value="1"/>
</dbReference>
<dbReference type="Gene3D" id="3.10.105.10">
    <property type="entry name" value="Dipeptide-binding Protein, Domain 3"/>
    <property type="match status" value="1"/>
</dbReference>
<evidence type="ECO:0000256" key="1">
    <source>
        <dbReference type="ARBA" id="ARBA00004418"/>
    </source>
</evidence>
<dbReference type="InterPro" id="IPR039424">
    <property type="entry name" value="SBP_5"/>
</dbReference>
<dbReference type="InterPro" id="IPR030678">
    <property type="entry name" value="Peptide/Ni-bd"/>
</dbReference>
<dbReference type="STRING" id="1086013.SAMN05421774_102619"/>
<dbReference type="RefSeq" id="WP_076529783.1">
    <property type="nucleotide sequence ID" value="NZ_BMEH01000002.1"/>
</dbReference>
<evidence type="ECO:0000256" key="2">
    <source>
        <dbReference type="ARBA" id="ARBA00005695"/>
    </source>
</evidence>
<dbReference type="PANTHER" id="PTHR30290">
    <property type="entry name" value="PERIPLASMIC BINDING COMPONENT OF ABC TRANSPORTER"/>
    <property type="match status" value="1"/>
</dbReference>
<dbReference type="Proteomes" id="UP000186141">
    <property type="component" value="Unassembled WGS sequence"/>
</dbReference>
<organism evidence="7 8">
    <name type="scientific">Gemmobacter megaterium</name>
    <dbReference type="NCBI Taxonomy" id="1086013"/>
    <lineage>
        <taxon>Bacteria</taxon>
        <taxon>Pseudomonadati</taxon>
        <taxon>Pseudomonadota</taxon>
        <taxon>Alphaproteobacteria</taxon>
        <taxon>Rhodobacterales</taxon>
        <taxon>Paracoccaceae</taxon>
        <taxon>Gemmobacter</taxon>
    </lineage>
</organism>
<evidence type="ECO:0000313" key="7">
    <source>
        <dbReference type="EMBL" id="SIS84286.1"/>
    </source>
</evidence>
<evidence type="ECO:0000259" key="6">
    <source>
        <dbReference type="Pfam" id="PF00496"/>
    </source>
</evidence>
<evidence type="ECO:0000256" key="3">
    <source>
        <dbReference type="ARBA" id="ARBA00022448"/>
    </source>
</evidence>
<protein>
    <submittedName>
        <fullName evidence="7">Peptide/nickel transport system substrate-binding protein</fullName>
    </submittedName>
</protein>
<feature type="chain" id="PRO_5012388003" evidence="5">
    <location>
        <begin position="26"/>
        <end position="528"/>
    </location>
</feature>
<keyword evidence="4 5" id="KW-0732">Signal</keyword>
<proteinExistence type="inferred from homology"/>
<comment type="similarity">
    <text evidence="2">Belongs to the bacterial solute-binding protein 5 family.</text>
</comment>
<keyword evidence="8" id="KW-1185">Reference proteome</keyword>
<dbReference type="InterPro" id="IPR000914">
    <property type="entry name" value="SBP_5_dom"/>
</dbReference>
<evidence type="ECO:0000313" key="8">
    <source>
        <dbReference type="Proteomes" id="UP000186141"/>
    </source>
</evidence>
<feature type="domain" description="Solute-binding protein family 5" evidence="6">
    <location>
        <begin position="70"/>
        <end position="436"/>
    </location>
</feature>
<gene>
    <name evidence="7" type="ORF">SAMN05421774_102619</name>
</gene>
<dbReference type="EMBL" id="FTOT01000002">
    <property type="protein sequence ID" value="SIS84286.1"/>
    <property type="molecule type" value="Genomic_DNA"/>
</dbReference>
<dbReference type="PANTHER" id="PTHR30290:SF9">
    <property type="entry name" value="OLIGOPEPTIDE-BINDING PROTEIN APPA"/>
    <property type="match status" value="1"/>
</dbReference>
<reference evidence="7 8" key="1">
    <citation type="submission" date="2017-01" db="EMBL/GenBank/DDBJ databases">
        <authorList>
            <person name="Mah S.A."/>
            <person name="Swanson W.J."/>
            <person name="Moy G.W."/>
            <person name="Vacquier V.D."/>
        </authorList>
    </citation>
    <scope>NUCLEOTIDE SEQUENCE [LARGE SCALE GENOMIC DNA]</scope>
    <source>
        <strain evidence="7 8">DSM 26375</strain>
    </source>
</reference>
<dbReference type="Gene3D" id="3.40.190.10">
    <property type="entry name" value="Periplasmic binding protein-like II"/>
    <property type="match status" value="1"/>
</dbReference>
<name>A0A1N7MDV6_9RHOB</name>
<dbReference type="GO" id="GO:1904680">
    <property type="term" value="F:peptide transmembrane transporter activity"/>
    <property type="evidence" value="ECO:0007669"/>
    <property type="project" value="TreeGrafter"/>
</dbReference>
<dbReference type="GO" id="GO:0015833">
    <property type="term" value="P:peptide transport"/>
    <property type="evidence" value="ECO:0007669"/>
    <property type="project" value="TreeGrafter"/>
</dbReference>
<accession>A0A1N7MDV6</accession>
<evidence type="ECO:0000256" key="4">
    <source>
        <dbReference type="ARBA" id="ARBA00022729"/>
    </source>
</evidence>
<sequence>MFSRKSSLLLSAALAAALPAAGLQAQEVKLARLIDSNSYDPHKTTATAAAEVLFMIADTLVAIDSDMKTLHPGLAKSWDISEDGLTYTFHLRDDVTFCDGKKMTAADVAFSFNRWIDPEVKSPVAWRAGQVDAITAIDDTTLEYKLKAPFSELLYQLTQNFAVVIDKETVDRLGPDFGVAGFNGTGPFCWGEWLPRDRFTMTRNPNYTWGPEIYENTGPAKVEKITWSIIPEANTITAALMTGQIDATNYAPHISLDQFETMPGFVVSPSDSARYTYFVGFKLDKPTVSDLAVRQAMNYAFDRVALVEDQFYGKVLPAYSYIATDTLDWSADVEKVLIQNYDIDKAKALLDEAGWSVGSDGIREKDGVKLKPVLYSLSGVWPNIIQALQAELLKVGIDLELNVFDPTVGWGKLATQEFDMFTMAYPYVSAGDAMNLYFRSGNTPAPNRTNWKDAETDAWLAAGSAALSDAERAENFGKVLYKVHEAVNWLPLYHAPIIIVQSDKLKPMTAHPIYGAAYYKGLGIEPAQ</sequence>
<dbReference type="GO" id="GO:0030288">
    <property type="term" value="C:outer membrane-bounded periplasmic space"/>
    <property type="evidence" value="ECO:0007669"/>
    <property type="project" value="UniProtKB-ARBA"/>
</dbReference>
<dbReference type="Gene3D" id="3.90.76.10">
    <property type="entry name" value="Dipeptide-binding Protein, Domain 1"/>
    <property type="match status" value="1"/>
</dbReference>
<feature type="signal peptide" evidence="5">
    <location>
        <begin position="1"/>
        <end position="25"/>
    </location>
</feature>